<keyword evidence="13" id="KW-0675">Receptor</keyword>
<keyword evidence="7 8" id="KW-0998">Cell outer membrane</keyword>
<sequence length="977" mass="104214">MSNRNLTVRSALFLGAATAAALTLSPGYAADQVEQVVVTGSHIVSPNMQSASPVLEASALDIQVQGVTKIEDLLNQLPQVFAGQNATVSNGATGISTVDLRGLGCDRTLVLLDGRRLPYGSMLDSCADLNQIPSQLIEKVDVLTGGASAIYGSDAISGVVNFVMKHDFEGFQVEAQTGVYEHDNSNSAPGNIRNVITGRAATNPAQFKLPSDQVWEGLGTQISAVLGVSSANGKGNITGFFSYRHNDPILQSKYDYSACTVAKQKGTDWTCGGSGTSYPGRFTDFSNFDLTLNSAKPGTFRDYDPSTDQYNYGPLNYYQRPDERYAAGFFGHYQAAPFADVYAQINYTDYSTIAQIAPSGDFGNTTTINCDNPLLSASQSSAIGCTPAMIASGATTPMYIYRRNVEGGGRQSTLRNTSFRALMGVKGEISDGFTYDITGSYAHVESKQVYLHDFSVSRLTKALNVVTDPSTGNPTCASVLDKSDTACVPYNIFTIGGVTQDALNYVQIPLVQTGSTSQVSLSANFGLDLTKYGFVSPLAKSGVQVAFGAEYRQDSLESVTDTSFATGDGAGQGGPTIGLNGATHVAEGYLEASIPVVEDAPFIKSLSADLSYRFSSYDRIDTNAYGAQLQWTVNDDLRLRGSYERAVRAPNVIEQFKANGMNLDSSFDVDPCGKGGYATLAACQSTPGAGAATWYGKDSLNSPAGQYNVFQGGVPTLKAEKADTFTIGFVLTPQAVSGLVVSVDFFDVKLRNNIDAFKGADILLACYQYSVADQCAKIHRNPNGLLWTGTGYIEDLNVNVGGKRTSGIDFNTSYQFALGDLGLGVGDAGSASVNLTGTWMNKLTTDTGLGFNNVCAGMYGDRCGTPNPAWRHVLRTTWDAPWYDLSVSASWRFYGGVKQLGAKTTAIDYRWPSRSYFDLSAAAPVFTGTTLRVGVNNLFDNDPPLSSVVGTDGNGNTYPQVYDSMGRYLFASLTVNM</sequence>
<comment type="caution">
    <text evidence="13">The sequence shown here is derived from an EMBL/GenBank/DDBJ whole genome shotgun (WGS) entry which is preliminary data.</text>
</comment>
<evidence type="ECO:0000256" key="2">
    <source>
        <dbReference type="ARBA" id="ARBA00022448"/>
    </source>
</evidence>
<evidence type="ECO:0000256" key="10">
    <source>
        <dbReference type="SAM" id="SignalP"/>
    </source>
</evidence>
<dbReference type="InterPro" id="IPR039426">
    <property type="entry name" value="TonB-dep_rcpt-like"/>
</dbReference>
<evidence type="ECO:0000256" key="8">
    <source>
        <dbReference type="PROSITE-ProRule" id="PRU01360"/>
    </source>
</evidence>
<keyword evidence="10" id="KW-0732">Signal</keyword>
<dbReference type="Gene3D" id="2.40.170.20">
    <property type="entry name" value="TonB-dependent receptor, beta-barrel domain"/>
    <property type="match status" value="1"/>
</dbReference>
<evidence type="ECO:0000259" key="12">
    <source>
        <dbReference type="Pfam" id="PF07715"/>
    </source>
</evidence>
<evidence type="ECO:0000313" key="14">
    <source>
        <dbReference type="Proteomes" id="UP000570514"/>
    </source>
</evidence>
<dbReference type="Proteomes" id="UP000570514">
    <property type="component" value="Unassembled WGS sequence"/>
</dbReference>
<evidence type="ECO:0000313" key="13">
    <source>
        <dbReference type="EMBL" id="NIK89268.1"/>
    </source>
</evidence>
<keyword evidence="5 9" id="KW-0798">TonB box</keyword>
<dbReference type="PANTHER" id="PTHR47234:SF2">
    <property type="entry name" value="TONB-DEPENDENT RECEPTOR"/>
    <property type="match status" value="1"/>
</dbReference>
<dbReference type="InterPro" id="IPR036942">
    <property type="entry name" value="Beta-barrel_TonB_sf"/>
</dbReference>
<dbReference type="InterPro" id="IPR037066">
    <property type="entry name" value="Plug_dom_sf"/>
</dbReference>
<accession>A0A846N072</accession>
<dbReference type="GO" id="GO:0009279">
    <property type="term" value="C:cell outer membrane"/>
    <property type="evidence" value="ECO:0007669"/>
    <property type="project" value="UniProtKB-SubCell"/>
</dbReference>
<dbReference type="PROSITE" id="PS52016">
    <property type="entry name" value="TONB_DEPENDENT_REC_3"/>
    <property type="match status" value="1"/>
</dbReference>
<dbReference type="Gene3D" id="2.170.130.10">
    <property type="entry name" value="TonB-dependent receptor, plug domain"/>
    <property type="match status" value="1"/>
</dbReference>
<protein>
    <submittedName>
        <fullName evidence="13">Outer membrane receptor protein involved in Fe transport</fullName>
    </submittedName>
</protein>
<evidence type="ECO:0000256" key="7">
    <source>
        <dbReference type="ARBA" id="ARBA00023237"/>
    </source>
</evidence>
<comment type="subcellular location">
    <subcellularLocation>
        <location evidence="1 8">Cell outer membrane</location>
        <topology evidence="1 8">Multi-pass membrane protein</topology>
    </subcellularLocation>
</comment>
<dbReference type="Pfam" id="PF07715">
    <property type="entry name" value="Plug"/>
    <property type="match status" value="1"/>
</dbReference>
<keyword evidence="4 8" id="KW-0812">Transmembrane</keyword>
<keyword evidence="6 8" id="KW-0472">Membrane</keyword>
<evidence type="ECO:0000256" key="1">
    <source>
        <dbReference type="ARBA" id="ARBA00004571"/>
    </source>
</evidence>
<dbReference type="SUPFAM" id="SSF56935">
    <property type="entry name" value="Porins"/>
    <property type="match status" value="1"/>
</dbReference>
<evidence type="ECO:0000256" key="6">
    <source>
        <dbReference type="ARBA" id="ARBA00023136"/>
    </source>
</evidence>
<evidence type="ECO:0000256" key="9">
    <source>
        <dbReference type="RuleBase" id="RU003357"/>
    </source>
</evidence>
<feature type="signal peptide" evidence="10">
    <location>
        <begin position="1"/>
        <end position="29"/>
    </location>
</feature>
<evidence type="ECO:0000256" key="3">
    <source>
        <dbReference type="ARBA" id="ARBA00022452"/>
    </source>
</evidence>
<keyword evidence="3 8" id="KW-1134">Transmembrane beta strand</keyword>
<reference evidence="13 14" key="1">
    <citation type="submission" date="2020-03" db="EMBL/GenBank/DDBJ databases">
        <title>Genomic Encyclopedia of Type Strains, Phase IV (KMG-IV): sequencing the most valuable type-strain genomes for metagenomic binning, comparative biology and taxonomic classification.</title>
        <authorList>
            <person name="Goeker M."/>
        </authorList>
    </citation>
    <scope>NUCLEOTIDE SEQUENCE [LARGE SCALE GENOMIC DNA]</scope>
    <source>
        <strain evidence="13 14">DSM 19867</strain>
    </source>
</reference>
<keyword evidence="14" id="KW-1185">Reference proteome</keyword>
<dbReference type="RefSeq" id="WP_167083372.1">
    <property type="nucleotide sequence ID" value="NZ_BAAADC010000001.1"/>
</dbReference>
<name>A0A846N072_9PROT</name>
<dbReference type="InterPro" id="IPR012910">
    <property type="entry name" value="Plug_dom"/>
</dbReference>
<dbReference type="Pfam" id="PF00593">
    <property type="entry name" value="TonB_dep_Rec_b-barrel"/>
    <property type="match status" value="1"/>
</dbReference>
<keyword evidence="2 8" id="KW-0813">Transport</keyword>
<feature type="domain" description="TonB-dependent receptor plug" evidence="12">
    <location>
        <begin position="48"/>
        <end position="159"/>
    </location>
</feature>
<comment type="similarity">
    <text evidence="8 9">Belongs to the TonB-dependent receptor family.</text>
</comment>
<dbReference type="InterPro" id="IPR000531">
    <property type="entry name" value="Beta-barrel_TonB"/>
</dbReference>
<proteinExistence type="inferred from homology"/>
<dbReference type="EMBL" id="JAASRM010000001">
    <property type="protein sequence ID" value="NIK89268.1"/>
    <property type="molecule type" value="Genomic_DNA"/>
</dbReference>
<feature type="domain" description="TonB-dependent receptor-like beta-barrel" evidence="11">
    <location>
        <begin position="415"/>
        <end position="938"/>
    </location>
</feature>
<evidence type="ECO:0000256" key="4">
    <source>
        <dbReference type="ARBA" id="ARBA00022692"/>
    </source>
</evidence>
<evidence type="ECO:0000259" key="11">
    <source>
        <dbReference type="Pfam" id="PF00593"/>
    </source>
</evidence>
<organism evidence="13 14">
    <name type="scientific">Rhizomicrobium palustre</name>
    <dbReference type="NCBI Taxonomy" id="189966"/>
    <lineage>
        <taxon>Bacteria</taxon>
        <taxon>Pseudomonadati</taxon>
        <taxon>Pseudomonadota</taxon>
        <taxon>Alphaproteobacteria</taxon>
        <taxon>Micropepsales</taxon>
        <taxon>Micropepsaceae</taxon>
        <taxon>Rhizomicrobium</taxon>
    </lineage>
</organism>
<dbReference type="PANTHER" id="PTHR47234">
    <property type="match status" value="1"/>
</dbReference>
<feature type="chain" id="PRO_5032386038" evidence="10">
    <location>
        <begin position="30"/>
        <end position="977"/>
    </location>
</feature>
<dbReference type="AlphaFoldDB" id="A0A846N072"/>
<evidence type="ECO:0000256" key="5">
    <source>
        <dbReference type="ARBA" id="ARBA00023077"/>
    </source>
</evidence>
<gene>
    <name evidence="13" type="ORF">FHS83_002586</name>
</gene>